<keyword evidence="4 7" id="KW-0378">Hydrolase</keyword>
<keyword evidence="3" id="KW-0732">Signal</keyword>
<dbReference type="InterPro" id="IPR015883">
    <property type="entry name" value="Glyco_hydro_20_cat"/>
</dbReference>
<comment type="caution">
    <text evidence="11">The sequence shown here is derived from an EMBL/GenBank/DDBJ whole genome shotgun (WGS) entry which is preliminary data.</text>
</comment>
<gene>
    <name evidence="11" type="ORF">KUF71_014697</name>
</gene>
<evidence type="ECO:0000313" key="11">
    <source>
        <dbReference type="EMBL" id="KAK3926480.1"/>
    </source>
</evidence>
<evidence type="ECO:0000256" key="7">
    <source>
        <dbReference type="PIRNR" id="PIRNR001093"/>
    </source>
</evidence>
<dbReference type="GO" id="GO:0016231">
    <property type="term" value="F:beta-N-acetylglucosaminidase activity"/>
    <property type="evidence" value="ECO:0007669"/>
    <property type="project" value="TreeGrafter"/>
</dbReference>
<keyword evidence="5" id="KW-0325">Glycoprotein</keyword>
<dbReference type="Pfam" id="PF14845">
    <property type="entry name" value="Glycohydro_20b2"/>
    <property type="match status" value="1"/>
</dbReference>
<evidence type="ECO:0000256" key="2">
    <source>
        <dbReference type="ARBA" id="ARBA00006285"/>
    </source>
</evidence>
<keyword evidence="6 7" id="KW-0326">Glycosidase</keyword>
<dbReference type="InterPro" id="IPR025705">
    <property type="entry name" value="Beta_hexosaminidase_sua/sub"/>
</dbReference>
<evidence type="ECO:0000313" key="12">
    <source>
        <dbReference type="Proteomes" id="UP001219518"/>
    </source>
</evidence>
<dbReference type="GO" id="GO:0005975">
    <property type="term" value="P:carbohydrate metabolic process"/>
    <property type="evidence" value="ECO:0007669"/>
    <property type="project" value="InterPro"/>
</dbReference>
<feature type="active site" description="Proton donor" evidence="8">
    <location>
        <position position="331"/>
    </location>
</feature>
<evidence type="ECO:0000256" key="3">
    <source>
        <dbReference type="ARBA" id="ARBA00022729"/>
    </source>
</evidence>
<reference evidence="11" key="1">
    <citation type="submission" date="2021-07" db="EMBL/GenBank/DDBJ databases">
        <authorList>
            <person name="Catto M.A."/>
            <person name="Jacobson A."/>
            <person name="Kennedy G."/>
            <person name="Labadie P."/>
            <person name="Hunt B.G."/>
            <person name="Srinivasan R."/>
        </authorList>
    </citation>
    <scope>NUCLEOTIDE SEQUENCE</scope>
    <source>
        <strain evidence="11">PL_HMW_Pooled</strain>
        <tissue evidence="11">Head</tissue>
    </source>
</reference>
<feature type="domain" description="Beta-hexosaminidase eukaryotic type N-terminal" evidence="10">
    <location>
        <begin position="80"/>
        <end position="133"/>
    </location>
</feature>
<feature type="domain" description="Glycoside hydrolase family 20 catalytic" evidence="9">
    <location>
        <begin position="166"/>
        <end position="507"/>
    </location>
</feature>
<keyword evidence="12" id="KW-1185">Reference proteome</keyword>
<dbReference type="GO" id="GO:0005886">
    <property type="term" value="C:plasma membrane"/>
    <property type="evidence" value="ECO:0007669"/>
    <property type="project" value="TreeGrafter"/>
</dbReference>
<accession>A0AAE1LP09</accession>
<comment type="similarity">
    <text evidence="2 7">Belongs to the glycosyl hydrolase 20 family.</text>
</comment>
<dbReference type="InterPro" id="IPR029019">
    <property type="entry name" value="HEX_eukaryotic_N"/>
</dbReference>
<dbReference type="PRINTS" id="PR00738">
    <property type="entry name" value="GLHYDRLASE20"/>
</dbReference>
<dbReference type="AlphaFoldDB" id="A0AAE1LP09"/>
<sequence length="552" mass="58795">MLIEKNQELHQVVSIDPGRVRIQLNVPPPSSARSSSASSGAPLGVTARAVLQEASRGLDAALRRMCDAGAGCVPGDHGLTVTINATSADAGLDWGTDESYRLDVAAKGGTVRATVHAATVWGARHGVQTLSQLITAVTMPAVSAGAPPRVMLAAVSAARVSDAPRYPHRGVLVDTARHYLPLSALLRTVDALAASKLNVLHWHATDAHSFPLLLAGAPLLARTGAYSPREVYTPAAVASLLRYARARGVRVLLEVDTPAHCSAGWGWGEAAGLGALVLCAARQPWRQYCIQPPCGQLNPANPNVYAVLASVYRDLVRALPPGEFLHLGGDEVFTPCWNASAEVTDYLAATGRGRAEADFLSLWAEFHGGALAALDAAAARTDTPVVLWSSHLTRPPHVDGYLDKARYVIETWTEAGDPLPEQLLARGYRIILAAKDAWYLDHGWWGRTAYRSWRTVRDRRLPSAKGKAGAGAVLGGEAALWGELADASTLDAKLWPRAAALAERLWADPAEPSSAPGVEARFLAHRDRLLSLGVRVEAVAPQWCQLHDGECS</sequence>
<dbReference type="Pfam" id="PF00728">
    <property type="entry name" value="Glyco_hydro_20"/>
    <property type="match status" value="1"/>
</dbReference>
<evidence type="ECO:0000256" key="8">
    <source>
        <dbReference type="PIRSR" id="PIRSR001093-1"/>
    </source>
</evidence>
<name>A0AAE1LP09_9NEOP</name>
<dbReference type="Gene3D" id="3.20.20.80">
    <property type="entry name" value="Glycosidases"/>
    <property type="match status" value="1"/>
</dbReference>
<evidence type="ECO:0000256" key="6">
    <source>
        <dbReference type="ARBA" id="ARBA00023295"/>
    </source>
</evidence>
<evidence type="ECO:0000256" key="4">
    <source>
        <dbReference type="ARBA" id="ARBA00022801"/>
    </source>
</evidence>
<dbReference type="InterPro" id="IPR017853">
    <property type="entry name" value="GH"/>
</dbReference>
<dbReference type="FunFam" id="3.20.20.80:FF:000063">
    <property type="entry name" value="Beta-hexosaminidase"/>
    <property type="match status" value="1"/>
</dbReference>
<evidence type="ECO:0000256" key="1">
    <source>
        <dbReference type="ARBA" id="ARBA00001231"/>
    </source>
</evidence>
<dbReference type="EMBL" id="JAHWGI010001262">
    <property type="protein sequence ID" value="KAK3926480.1"/>
    <property type="molecule type" value="Genomic_DNA"/>
</dbReference>
<dbReference type="InterPro" id="IPR029018">
    <property type="entry name" value="Hex-like_dom2"/>
</dbReference>
<dbReference type="GO" id="GO:0030203">
    <property type="term" value="P:glycosaminoglycan metabolic process"/>
    <property type="evidence" value="ECO:0007669"/>
    <property type="project" value="TreeGrafter"/>
</dbReference>
<evidence type="ECO:0000256" key="5">
    <source>
        <dbReference type="ARBA" id="ARBA00023180"/>
    </source>
</evidence>
<dbReference type="SUPFAM" id="SSF51445">
    <property type="entry name" value="(Trans)glycosidases"/>
    <property type="match status" value="1"/>
</dbReference>
<dbReference type="PIRSF" id="PIRSF001093">
    <property type="entry name" value="B-hxosamndse_ab_euk"/>
    <property type="match status" value="1"/>
</dbReference>
<evidence type="ECO:0000259" key="10">
    <source>
        <dbReference type="Pfam" id="PF14845"/>
    </source>
</evidence>
<reference evidence="11" key="2">
    <citation type="journal article" date="2023" name="BMC Genomics">
        <title>Pest status, molecular evolution, and epigenetic factors derived from the genome assembly of Frankliniella fusca, a thysanopteran phytovirus vector.</title>
        <authorList>
            <person name="Catto M.A."/>
            <person name="Labadie P.E."/>
            <person name="Jacobson A.L."/>
            <person name="Kennedy G.G."/>
            <person name="Srinivasan R."/>
            <person name="Hunt B.G."/>
        </authorList>
    </citation>
    <scope>NUCLEOTIDE SEQUENCE</scope>
    <source>
        <strain evidence="11">PL_HMW_Pooled</strain>
    </source>
</reference>
<dbReference type="PANTHER" id="PTHR22600:SF42">
    <property type="entry name" value="BETA-N-ACETYLHEXOSAMINIDASE"/>
    <property type="match status" value="1"/>
</dbReference>
<organism evidence="11 12">
    <name type="scientific">Frankliniella fusca</name>
    <dbReference type="NCBI Taxonomy" id="407009"/>
    <lineage>
        <taxon>Eukaryota</taxon>
        <taxon>Metazoa</taxon>
        <taxon>Ecdysozoa</taxon>
        <taxon>Arthropoda</taxon>
        <taxon>Hexapoda</taxon>
        <taxon>Insecta</taxon>
        <taxon>Pterygota</taxon>
        <taxon>Neoptera</taxon>
        <taxon>Paraneoptera</taxon>
        <taxon>Thysanoptera</taxon>
        <taxon>Terebrantia</taxon>
        <taxon>Thripoidea</taxon>
        <taxon>Thripidae</taxon>
        <taxon>Frankliniella</taxon>
    </lineage>
</organism>
<dbReference type="Proteomes" id="UP001219518">
    <property type="component" value="Unassembled WGS sequence"/>
</dbReference>
<dbReference type="SUPFAM" id="SSF55545">
    <property type="entry name" value="beta-N-acetylhexosaminidase-like domain"/>
    <property type="match status" value="1"/>
</dbReference>
<dbReference type="EC" id="3.2.1.52" evidence="7"/>
<dbReference type="PANTHER" id="PTHR22600">
    <property type="entry name" value="BETA-HEXOSAMINIDASE"/>
    <property type="match status" value="1"/>
</dbReference>
<dbReference type="Gene3D" id="3.30.379.10">
    <property type="entry name" value="Chitobiase/beta-hexosaminidase domain 2-like"/>
    <property type="match status" value="1"/>
</dbReference>
<protein>
    <recommendedName>
        <fullName evidence="7">Beta-hexosaminidase</fullName>
        <ecNumber evidence="7">3.2.1.52</ecNumber>
    </recommendedName>
</protein>
<evidence type="ECO:0000259" key="9">
    <source>
        <dbReference type="Pfam" id="PF00728"/>
    </source>
</evidence>
<comment type="catalytic activity">
    <reaction evidence="1 7">
        <text>Hydrolysis of terminal non-reducing N-acetyl-D-hexosamine residues in N-acetyl-beta-D-hexosaminides.</text>
        <dbReference type="EC" id="3.2.1.52"/>
    </reaction>
</comment>
<proteinExistence type="inferred from homology"/>